<dbReference type="eggNOG" id="ENOG50330XK">
    <property type="taxonomic scope" value="Bacteria"/>
</dbReference>
<organism evidence="2 3">
    <name type="scientific">Allocoleopsis franciscana PCC 7113</name>
    <dbReference type="NCBI Taxonomy" id="1173027"/>
    <lineage>
        <taxon>Bacteria</taxon>
        <taxon>Bacillati</taxon>
        <taxon>Cyanobacteriota</taxon>
        <taxon>Cyanophyceae</taxon>
        <taxon>Coleofasciculales</taxon>
        <taxon>Coleofasciculaceae</taxon>
        <taxon>Allocoleopsis</taxon>
        <taxon>Allocoleopsis franciscana</taxon>
    </lineage>
</organism>
<keyword evidence="1" id="KW-0175">Coiled coil</keyword>
<dbReference type="PATRIC" id="fig|1173027.3.peg.5005"/>
<dbReference type="AlphaFoldDB" id="K9WIH3"/>
<dbReference type="EMBL" id="CP003630">
    <property type="protein sequence ID" value="AFZ20210.1"/>
    <property type="molecule type" value="Genomic_DNA"/>
</dbReference>
<dbReference type="HOGENOM" id="CLU_113702_0_0_3"/>
<name>K9WIH3_9CYAN</name>
<gene>
    <name evidence="2" type="ORF">Mic7113_4524</name>
</gene>
<accession>K9WIH3</accession>
<evidence type="ECO:0000313" key="3">
    <source>
        <dbReference type="Proteomes" id="UP000010471"/>
    </source>
</evidence>
<dbReference type="OrthoDB" id="467224at2"/>
<dbReference type="STRING" id="1173027.Mic7113_4524"/>
<proteinExistence type="predicted"/>
<reference evidence="2 3" key="1">
    <citation type="submission" date="2012-06" db="EMBL/GenBank/DDBJ databases">
        <title>Finished chromosome of genome of Microcoleus sp. PCC 7113.</title>
        <authorList>
            <consortium name="US DOE Joint Genome Institute"/>
            <person name="Gugger M."/>
            <person name="Coursin T."/>
            <person name="Rippka R."/>
            <person name="Tandeau De Marsac N."/>
            <person name="Huntemann M."/>
            <person name="Wei C.-L."/>
            <person name="Han J."/>
            <person name="Detter J.C."/>
            <person name="Han C."/>
            <person name="Tapia R."/>
            <person name="Chen A."/>
            <person name="Kyrpides N."/>
            <person name="Mavromatis K."/>
            <person name="Markowitz V."/>
            <person name="Szeto E."/>
            <person name="Ivanova N."/>
            <person name="Pagani I."/>
            <person name="Pati A."/>
            <person name="Goodwin L."/>
            <person name="Nordberg H.P."/>
            <person name="Cantor M.N."/>
            <person name="Hua S.X."/>
            <person name="Woyke T."/>
            <person name="Kerfeld C.A."/>
        </authorList>
    </citation>
    <scope>NUCLEOTIDE SEQUENCE [LARGE SCALE GENOMIC DNA]</scope>
    <source>
        <strain evidence="2 3">PCC 7113</strain>
    </source>
</reference>
<dbReference type="KEGG" id="mic:Mic7113_4524"/>
<sequence length="160" mass="18209">MNNDVKQWLNEIKQLKQQLADTISDRDAAYESADNWRKLYTNEAQQRRTEAKLAQQQVESLKVQIQQLQGESSPLSADNPEGESALEQEVTGLLTAEELKAKLKEVLVERDRLIDALKTEQSNHAQTRKSLTAVIGDTIEQLNKERGNQQVRPESKEIIN</sequence>
<protein>
    <submittedName>
        <fullName evidence="2">Uncharacterized protein</fullName>
    </submittedName>
</protein>
<evidence type="ECO:0000313" key="2">
    <source>
        <dbReference type="EMBL" id="AFZ20210.1"/>
    </source>
</evidence>
<feature type="coiled-coil region" evidence="1">
    <location>
        <begin position="5"/>
        <end position="71"/>
    </location>
</feature>
<dbReference type="Proteomes" id="UP000010471">
    <property type="component" value="Chromosome"/>
</dbReference>
<dbReference type="RefSeq" id="WP_015184346.1">
    <property type="nucleotide sequence ID" value="NC_019738.1"/>
</dbReference>
<evidence type="ECO:0000256" key="1">
    <source>
        <dbReference type="SAM" id="Coils"/>
    </source>
</evidence>
<keyword evidence="3" id="KW-1185">Reference proteome</keyword>